<dbReference type="PANTHER" id="PTHR45956">
    <property type="entry name" value="RUN AND FYVE DOMAIN-CONTAINING PROTEIN 2-LIKE PROTEIN"/>
    <property type="match status" value="1"/>
</dbReference>
<dbReference type="AlphaFoldDB" id="A0A553NX36"/>
<keyword evidence="1" id="KW-0175">Coiled coil</keyword>
<dbReference type="CDD" id="cd17681">
    <property type="entry name" value="RUN_RUFY1_like"/>
    <property type="match status" value="1"/>
</dbReference>
<dbReference type="OMA" id="FTEICTH"/>
<dbReference type="Pfam" id="PF02759">
    <property type="entry name" value="RUN"/>
    <property type="match status" value="1"/>
</dbReference>
<evidence type="ECO:0000256" key="1">
    <source>
        <dbReference type="ARBA" id="ARBA00023054"/>
    </source>
</evidence>
<dbReference type="SMART" id="SM00593">
    <property type="entry name" value="RUN"/>
    <property type="match status" value="1"/>
</dbReference>
<evidence type="ECO:0000313" key="5">
    <source>
        <dbReference type="Proteomes" id="UP000318571"/>
    </source>
</evidence>
<feature type="domain" description="RUN" evidence="3">
    <location>
        <begin position="113"/>
        <end position="246"/>
    </location>
</feature>
<reference evidence="4 5" key="1">
    <citation type="journal article" date="2018" name="Nat. Ecol. Evol.">
        <title>Genomic signatures of mitonuclear coevolution across populations of Tigriopus californicus.</title>
        <authorList>
            <person name="Barreto F.S."/>
            <person name="Watson E.T."/>
            <person name="Lima T.G."/>
            <person name="Willett C.S."/>
            <person name="Edmands S."/>
            <person name="Li W."/>
            <person name="Burton R.S."/>
        </authorList>
    </citation>
    <scope>NUCLEOTIDE SEQUENCE [LARGE SCALE GENOMIC DNA]</scope>
    <source>
        <strain evidence="4 5">San Diego</strain>
    </source>
</reference>
<feature type="region of interest" description="Disordered" evidence="2">
    <location>
        <begin position="347"/>
        <end position="375"/>
    </location>
</feature>
<dbReference type="InterPro" id="IPR004012">
    <property type="entry name" value="Run_dom"/>
</dbReference>
<dbReference type="GO" id="GO:0005737">
    <property type="term" value="C:cytoplasm"/>
    <property type="evidence" value="ECO:0007669"/>
    <property type="project" value="TreeGrafter"/>
</dbReference>
<dbReference type="PANTHER" id="PTHR45956:SF6">
    <property type="entry name" value="RUN DOMAIN-CONTAINING PROTEIN"/>
    <property type="match status" value="1"/>
</dbReference>
<comment type="caution">
    <text evidence="4">The sequence shown here is derived from an EMBL/GenBank/DDBJ whole genome shotgun (WGS) entry which is preliminary data.</text>
</comment>
<evidence type="ECO:0000259" key="3">
    <source>
        <dbReference type="PROSITE" id="PS50826"/>
    </source>
</evidence>
<evidence type="ECO:0000313" key="4">
    <source>
        <dbReference type="EMBL" id="TRY69991.1"/>
    </source>
</evidence>
<sequence>MLEKEHGVLEAETQASQNTRDTLYLCNFRVSVDGEWLCLKELADLPPPAEDGAAESVPGPRPDLEQLIHYPDYPFGRRERDPVIIERSNLVNILKLVIKEVIDSSLKFGRQLDSDHIPLQHFFIVLEHALKHGLRPKKGLLGPKKELWDLLQLVEKRHSEAVDITASVRDLPTVKTNLGRARAWLRLALMQKKMADYFRILVEQRDDILSEYYEPRALLRSEEATLIVGLLVSLNVVDCNLCVKEEDLDSQQGVIDFSLYLRHKKDMARENEGQFVDESSNQMTAVLDQKNYIEELNRHLTATVTNLETKVESLTTTNALMREDLAIHKALLAKALEDNKRLSLQVSPISNSNQNDSSLPVQLENSPVPAKENHSDLKNQLQNVTQKKENAEQELKLQISMKAEMEMAMKLLERDVHEKQDTIIGLRDQLEEIKDINLDMYTKLQECEVELFQKGDAVSKLEAKTEEISRMLQRLNK</sequence>
<dbReference type="InterPro" id="IPR037213">
    <property type="entry name" value="Run_dom_sf"/>
</dbReference>
<dbReference type="Gene3D" id="1.20.58.900">
    <property type="match status" value="1"/>
</dbReference>
<feature type="compositionally biased region" description="Polar residues" evidence="2">
    <location>
        <begin position="347"/>
        <end position="365"/>
    </location>
</feature>
<gene>
    <name evidence="4" type="ORF">TCAL_02819</name>
</gene>
<dbReference type="Proteomes" id="UP000318571">
    <property type="component" value="Chromosome 9"/>
</dbReference>
<organism evidence="4 5">
    <name type="scientific">Tigriopus californicus</name>
    <name type="common">Marine copepod</name>
    <dbReference type="NCBI Taxonomy" id="6832"/>
    <lineage>
        <taxon>Eukaryota</taxon>
        <taxon>Metazoa</taxon>
        <taxon>Ecdysozoa</taxon>
        <taxon>Arthropoda</taxon>
        <taxon>Crustacea</taxon>
        <taxon>Multicrustacea</taxon>
        <taxon>Hexanauplia</taxon>
        <taxon>Copepoda</taxon>
        <taxon>Harpacticoida</taxon>
        <taxon>Harpacticidae</taxon>
        <taxon>Tigriopus</taxon>
    </lineage>
</organism>
<accession>A0A553NX36</accession>
<proteinExistence type="predicted"/>
<dbReference type="EMBL" id="VCGU01000009">
    <property type="protein sequence ID" value="TRY69991.1"/>
    <property type="molecule type" value="Genomic_DNA"/>
</dbReference>
<dbReference type="FunFam" id="1.20.58.900:FF:000011">
    <property type="entry name" value="Uncharacterized protein, isoform B"/>
    <property type="match status" value="1"/>
</dbReference>
<evidence type="ECO:0000256" key="2">
    <source>
        <dbReference type="SAM" id="MobiDB-lite"/>
    </source>
</evidence>
<dbReference type="PROSITE" id="PS50826">
    <property type="entry name" value="RUN"/>
    <property type="match status" value="1"/>
</dbReference>
<name>A0A553NX36_TIGCA</name>
<protein>
    <recommendedName>
        <fullName evidence="3">RUN domain-containing protein</fullName>
    </recommendedName>
</protein>
<dbReference type="STRING" id="6832.A0A553NX36"/>
<keyword evidence="5" id="KW-1185">Reference proteome</keyword>
<dbReference type="InterPro" id="IPR047335">
    <property type="entry name" value="RUFY1-3"/>
</dbReference>
<dbReference type="SUPFAM" id="SSF140741">
    <property type="entry name" value="RUN domain-like"/>
    <property type="match status" value="1"/>
</dbReference>